<feature type="region of interest" description="Disordered" evidence="1">
    <location>
        <begin position="520"/>
        <end position="545"/>
    </location>
</feature>
<keyword evidence="3" id="KW-1185">Reference proteome</keyword>
<accession>A0A4Q9QBK4</accession>
<organism evidence="2 3">
    <name type="scientific">Dichomitus squalens</name>
    <dbReference type="NCBI Taxonomy" id="114155"/>
    <lineage>
        <taxon>Eukaryota</taxon>
        <taxon>Fungi</taxon>
        <taxon>Dikarya</taxon>
        <taxon>Basidiomycota</taxon>
        <taxon>Agaricomycotina</taxon>
        <taxon>Agaricomycetes</taxon>
        <taxon>Polyporales</taxon>
        <taxon>Polyporaceae</taxon>
        <taxon>Dichomitus</taxon>
    </lineage>
</organism>
<evidence type="ECO:0000313" key="3">
    <source>
        <dbReference type="Proteomes" id="UP000292082"/>
    </source>
</evidence>
<feature type="compositionally biased region" description="Basic and acidic residues" evidence="1">
    <location>
        <begin position="528"/>
        <end position="545"/>
    </location>
</feature>
<feature type="region of interest" description="Disordered" evidence="1">
    <location>
        <begin position="383"/>
        <end position="408"/>
    </location>
</feature>
<evidence type="ECO:0000313" key="2">
    <source>
        <dbReference type="EMBL" id="TBU65092.1"/>
    </source>
</evidence>
<proteinExistence type="predicted"/>
<protein>
    <submittedName>
        <fullName evidence="2">Uncharacterized protein</fullName>
    </submittedName>
</protein>
<reference evidence="2 3" key="1">
    <citation type="submission" date="2019-01" db="EMBL/GenBank/DDBJ databases">
        <title>Draft genome sequences of three monokaryotic isolates of the white-rot basidiomycete fungus Dichomitus squalens.</title>
        <authorList>
            <consortium name="DOE Joint Genome Institute"/>
            <person name="Lopez S.C."/>
            <person name="Andreopoulos B."/>
            <person name="Pangilinan J."/>
            <person name="Lipzen A."/>
            <person name="Riley R."/>
            <person name="Ahrendt S."/>
            <person name="Ng V."/>
            <person name="Barry K."/>
            <person name="Daum C."/>
            <person name="Grigoriev I.V."/>
            <person name="Hilden K.S."/>
            <person name="Makela M.R."/>
            <person name="de Vries R.P."/>
        </authorList>
    </citation>
    <scope>NUCLEOTIDE SEQUENCE [LARGE SCALE GENOMIC DNA]</scope>
    <source>
        <strain evidence="2 3">CBS 464.89</strain>
    </source>
</reference>
<feature type="region of interest" description="Disordered" evidence="1">
    <location>
        <begin position="323"/>
        <end position="369"/>
    </location>
</feature>
<sequence length="545" mass="63225">MSQRSAIFNQDLLAEPFGPFQEEHALTSDVRNTTVKNPLVLDCVQFELEGTNEIVGLDECEPCQPEYDLERCRHVTFTGVLEISNLKWLSPETIDTIGGTLQERDRVARIATHRNALPDSQGRNYAEELNFWLSFDLGLKIRVIIRGEKWMPVSYLQSIHVPKGLMLVARSTRRYEVASLHIETYERSRKYLARWRLLHELQKLLGIDAGPGKSWSDNKTPLAGRTPEWFAELYLRHRAYSFEQRRQRPIYDSDSDSDIEPGANGRLKRGREHSPRSVSQEEVLSLIEQHGQWVMDQVKQRKHGKWLDLRVWALWFASADARVADGRSSPPEGSTGRKVVNKERSKRGLARQVSPHSPSPMAVDARLPYPTHGRKVDETMLRTYDPDFSPQSTTLGSPVSSPERPSTPVDPDLLALLPSQLWQPPNVNSLQIWTCPWRNCSYLIDLFHLTDEDMDHQDITEEDKQRFRRKQWSRSDAWAREAFAYMVDRHHHWHFNDAGIDVDLVGDRYAFRWRYSSSQPRPTQFRNVKVDDRRPEPDRIKEEAS</sequence>
<feature type="compositionally biased region" description="Polar residues" evidence="1">
    <location>
        <begin position="389"/>
        <end position="404"/>
    </location>
</feature>
<feature type="region of interest" description="Disordered" evidence="1">
    <location>
        <begin position="251"/>
        <end position="281"/>
    </location>
</feature>
<gene>
    <name evidence="2" type="ORF">BD310DRAFT_866754</name>
</gene>
<evidence type="ECO:0000256" key="1">
    <source>
        <dbReference type="SAM" id="MobiDB-lite"/>
    </source>
</evidence>
<dbReference type="EMBL" id="ML145085">
    <property type="protein sequence ID" value="TBU65092.1"/>
    <property type="molecule type" value="Genomic_DNA"/>
</dbReference>
<dbReference type="Proteomes" id="UP000292082">
    <property type="component" value="Unassembled WGS sequence"/>
</dbReference>
<dbReference type="AlphaFoldDB" id="A0A4Q9QBK4"/>
<name>A0A4Q9QBK4_9APHY</name>